<accession>A0A3A8HS97</accession>
<dbReference type="AlphaFoldDB" id="A0A3A8HS97"/>
<reference evidence="1 2" key="1">
    <citation type="submission" date="2020-05" db="EMBL/GenBank/DDBJ databases">
        <authorList>
            <person name="Whitworth D."/>
        </authorList>
    </citation>
    <scope>NUCLEOTIDE SEQUENCE [LARGE SCALE GENOMIC DNA]</scope>
    <source>
        <strain evidence="1 2">AB043B</strain>
    </source>
</reference>
<protein>
    <recommendedName>
        <fullName evidence="3">N-acetyltransferase</fullName>
    </recommendedName>
</protein>
<dbReference type="OrthoDB" id="5522501at2"/>
<dbReference type="EMBL" id="JABFJV010000218">
    <property type="protein sequence ID" value="NOK37323.1"/>
    <property type="molecule type" value="Genomic_DNA"/>
</dbReference>
<evidence type="ECO:0000313" key="2">
    <source>
        <dbReference type="Proteomes" id="UP000563426"/>
    </source>
</evidence>
<name>A0A3A8HS97_9BACT</name>
<keyword evidence="2" id="KW-1185">Reference proteome</keyword>
<dbReference type="Proteomes" id="UP000563426">
    <property type="component" value="Unassembled WGS sequence"/>
</dbReference>
<dbReference type="RefSeq" id="WP_120528022.1">
    <property type="nucleotide sequence ID" value="NZ_JABFJV010000218.1"/>
</dbReference>
<organism evidence="1 2">
    <name type="scientific">Corallococcus exercitus</name>
    <dbReference type="NCBI Taxonomy" id="2316736"/>
    <lineage>
        <taxon>Bacteria</taxon>
        <taxon>Pseudomonadati</taxon>
        <taxon>Myxococcota</taxon>
        <taxon>Myxococcia</taxon>
        <taxon>Myxococcales</taxon>
        <taxon>Cystobacterineae</taxon>
        <taxon>Myxococcaceae</taxon>
        <taxon>Corallococcus</taxon>
    </lineage>
</organism>
<evidence type="ECO:0008006" key="3">
    <source>
        <dbReference type="Google" id="ProtNLM"/>
    </source>
</evidence>
<sequence length="133" mass="14751">MKPVRFDPKVHHELLNLWRKPWEETMTPDALPEYGFVVPGKAAGFLYRTDSSVALIEGIIAAPGLSKEDRNEAVNAIVAAVRDEARRQGFKLLLGYSQLDAIKNRAERFGFIHVGPGFHMVALDLTKPDPAGL</sequence>
<proteinExistence type="predicted"/>
<gene>
    <name evidence="1" type="ORF">HMI49_29425</name>
</gene>
<comment type="caution">
    <text evidence="1">The sequence shown here is derived from an EMBL/GenBank/DDBJ whole genome shotgun (WGS) entry which is preliminary data.</text>
</comment>
<evidence type="ECO:0000313" key="1">
    <source>
        <dbReference type="EMBL" id="NOK37323.1"/>
    </source>
</evidence>